<protein>
    <recommendedName>
        <fullName evidence="1">DUF6876 domain-containing protein</fullName>
    </recommendedName>
</protein>
<accession>A0A1M5ICI2</accession>
<evidence type="ECO:0000313" key="3">
    <source>
        <dbReference type="Proteomes" id="UP000183945"/>
    </source>
</evidence>
<dbReference type="Pfam" id="PF21781">
    <property type="entry name" value="DUF6876"/>
    <property type="match status" value="1"/>
</dbReference>
<evidence type="ECO:0000259" key="1">
    <source>
        <dbReference type="Pfam" id="PF21781"/>
    </source>
</evidence>
<gene>
    <name evidence="2" type="ORF">SAMN05444483_10792</name>
</gene>
<dbReference type="RefSeq" id="WP_072879993.1">
    <property type="nucleotide sequence ID" value="NZ_FQVT01000007.1"/>
</dbReference>
<dbReference type="STRING" id="1073325.SAMN05444483_10792"/>
<evidence type="ECO:0000313" key="2">
    <source>
        <dbReference type="EMBL" id="SHG26016.1"/>
    </source>
</evidence>
<dbReference type="AlphaFoldDB" id="A0A1M5ICI2"/>
<feature type="domain" description="DUF6876" evidence="1">
    <location>
        <begin position="7"/>
        <end position="126"/>
    </location>
</feature>
<proteinExistence type="predicted"/>
<keyword evidence="3" id="KW-1185">Reference proteome</keyword>
<reference evidence="3" key="1">
    <citation type="submission" date="2016-11" db="EMBL/GenBank/DDBJ databases">
        <authorList>
            <person name="Varghese N."/>
            <person name="Submissions S."/>
        </authorList>
    </citation>
    <scope>NUCLEOTIDE SEQUENCE [LARGE SCALE GENOMIC DNA]</scope>
    <source>
        <strain evidence="3">DSM 24579</strain>
    </source>
</reference>
<name>A0A1M5ICI2_SALEC</name>
<dbReference type="EMBL" id="FQVT01000007">
    <property type="protein sequence ID" value="SHG26016.1"/>
    <property type="molecule type" value="Genomic_DNA"/>
</dbReference>
<dbReference type="InterPro" id="IPR049241">
    <property type="entry name" value="DUF6876"/>
</dbReference>
<organism evidence="2 3">
    <name type="scientific">Salegentibacter echinorum</name>
    <dbReference type="NCBI Taxonomy" id="1073325"/>
    <lineage>
        <taxon>Bacteria</taxon>
        <taxon>Pseudomonadati</taxon>
        <taxon>Bacteroidota</taxon>
        <taxon>Flavobacteriia</taxon>
        <taxon>Flavobacteriales</taxon>
        <taxon>Flavobacteriaceae</taxon>
        <taxon>Salegentibacter</taxon>
    </lineage>
</organism>
<dbReference type="OrthoDB" id="1441652at2"/>
<dbReference type="Proteomes" id="UP000183945">
    <property type="component" value="Unassembled WGS sequence"/>
</dbReference>
<sequence length="126" mass="14558">MKSQVNEILEGLKHFNGSETIYQIPLIRTRYTNGLKYLANAADCYWLITDTSIIAKSLMEKSYFITIDFKKCQVGKQDYSGNEAEITYSDGNGRILEKQGYKITDFPLDELRLFFVDNTLMLPSEY</sequence>